<dbReference type="Gene3D" id="3.30.559.10">
    <property type="entry name" value="Chloramphenicol acetyltransferase-like domain"/>
    <property type="match status" value="2"/>
</dbReference>
<dbReference type="InterPro" id="IPR023213">
    <property type="entry name" value="CAT-like_dom_sf"/>
</dbReference>
<protein>
    <submittedName>
        <fullName evidence="3">Anthocyanin malonyl-CoA acyltransferase</fullName>
    </submittedName>
</protein>
<sequence>MASLRILEQCRISPPPATGSRPALPLTSFDITWLDFIPIDRLFFYRFPCPTSAFLDSQLPNLKSSLSLTLNSFYPLAGTIRRSSAIDDRFEIYYSDGDSVPLTVCECESMDFGDVSGQHRRPFGKLLLLVPSLLKYVDAQPLLAIQITLFPNQGICLALRIHHAACDGFSSIHFVKSWAAASRAAPLPPSPSLDRSSISDPHSLYSKLAQTVLLRRSLPHHHSTSPPSPTLTAATFTLPSHQIRNLKLKLQSKIAEQLHISTFVISSVCSWTCLLKAKGKDDDLSRVAHFFFSVDWRNRMRPPPPPNYFGNFLGSPCFVQARVGDIVEEKDGFFMACEAIGKAIVEIGDDVFKGIEGVLEKLMKVLPHKPMSIAGSPKLRVYDSDFGWEKPVKVEVTSIGGTGSISMAESRDDEGGVEIGLVLPEEEMVEFGKQFDKFLTRWA</sequence>
<keyword evidence="2 3" id="KW-0012">Acyltransferase</keyword>
<keyword evidence="1 3" id="KW-0808">Transferase</keyword>
<gene>
    <name evidence="3" type="primary">CyMalT</name>
</gene>
<dbReference type="EMBL" id="LC422757">
    <property type="protein sequence ID" value="BBG28371.1"/>
    <property type="molecule type" value="mRNA"/>
</dbReference>
<dbReference type="PANTHER" id="PTHR31625">
    <property type="match status" value="1"/>
</dbReference>
<name>A0A5A4PVQ6_9ASPA</name>
<proteinExistence type="evidence at transcript level"/>
<dbReference type="GO" id="GO:0016747">
    <property type="term" value="F:acyltransferase activity, transferring groups other than amino-acyl groups"/>
    <property type="evidence" value="ECO:0007669"/>
    <property type="project" value="UniProtKB-ARBA"/>
</dbReference>
<evidence type="ECO:0000313" key="3">
    <source>
        <dbReference type="EMBL" id="BBG28371.1"/>
    </source>
</evidence>
<dbReference type="SUPFAM" id="SSF52777">
    <property type="entry name" value="CoA-dependent acyltransferases"/>
    <property type="match status" value="1"/>
</dbReference>
<dbReference type="AlphaFoldDB" id="A0A5A4PVQ6"/>
<evidence type="ECO:0000256" key="1">
    <source>
        <dbReference type="ARBA" id="ARBA00022679"/>
    </source>
</evidence>
<evidence type="ECO:0000256" key="2">
    <source>
        <dbReference type="ARBA" id="ARBA00023315"/>
    </source>
</evidence>
<reference evidence="3" key="1">
    <citation type="journal article" date="2019" name="Plant Sci.">
        <title>Floral organ- and temperature-dependent regulation of anthocyanin biosynthesis in Cymbidium hybrid flowers.</title>
        <authorList>
            <person name="Nakatsuka T."/>
            <person name="Suzuki T."/>
            <person name="Harada K."/>
            <person name="Kobayashi Y."/>
            <person name="Dohra H."/>
            <person name="Ohno H."/>
        </authorList>
    </citation>
    <scope>NUCLEOTIDE SEQUENCE</scope>
</reference>
<dbReference type="InterPro" id="IPR051504">
    <property type="entry name" value="Plant_metabolite_acyltrans"/>
</dbReference>
<organism evidence="3">
    <name type="scientific">Cymbidium hybrid cultivar</name>
    <dbReference type="NCBI Taxonomy" id="28471"/>
    <lineage>
        <taxon>Eukaryota</taxon>
        <taxon>Viridiplantae</taxon>
        <taxon>Streptophyta</taxon>
        <taxon>Embryophyta</taxon>
        <taxon>Tracheophyta</taxon>
        <taxon>Spermatophyta</taxon>
        <taxon>Magnoliopsida</taxon>
        <taxon>Liliopsida</taxon>
        <taxon>Asparagales</taxon>
        <taxon>Orchidaceae</taxon>
        <taxon>Epidendroideae</taxon>
        <taxon>Cymbidieae</taxon>
        <taxon>Cymbidiinae</taxon>
        <taxon>Cymbidium</taxon>
    </lineage>
</organism>
<dbReference type="Pfam" id="PF02458">
    <property type="entry name" value="Transferase"/>
    <property type="match status" value="1"/>
</dbReference>
<accession>A0A5A4PVQ6</accession>